<reference evidence="2 3" key="1">
    <citation type="submission" date="2014-11" db="EMBL/GenBank/DDBJ databases">
        <authorList>
            <person name="Zhu J."/>
            <person name="Qi W."/>
            <person name="Song R."/>
        </authorList>
    </citation>
    <scope>NUCLEOTIDE SEQUENCE [LARGE SCALE GENOMIC DNA]</scope>
</reference>
<evidence type="ECO:0000256" key="1">
    <source>
        <dbReference type="SAM" id="MobiDB-lite"/>
    </source>
</evidence>
<name>A0A0G4GGM3_VITBC</name>
<feature type="compositionally biased region" description="Basic and acidic residues" evidence="1">
    <location>
        <begin position="10"/>
        <end position="25"/>
    </location>
</feature>
<proteinExistence type="predicted"/>
<sequence length="126" mass="14257">MPNVINGVHGEGEGAHGAEHEHELDEVNGGDGEGRVCFDSLLAPLDEVNGFCRSPGELKKVLTALREYCAQKEETCRLLRRQHTEDREVIDRQQRDLDGLPEECEGLRSDNYRLQRHLLDLLGRKP</sequence>
<organism evidence="2 3">
    <name type="scientific">Vitrella brassicaformis (strain CCMP3155)</name>
    <dbReference type="NCBI Taxonomy" id="1169540"/>
    <lineage>
        <taxon>Eukaryota</taxon>
        <taxon>Sar</taxon>
        <taxon>Alveolata</taxon>
        <taxon>Colpodellida</taxon>
        <taxon>Vitrellaceae</taxon>
        <taxon>Vitrella</taxon>
    </lineage>
</organism>
<dbReference type="AlphaFoldDB" id="A0A0G4GGM3"/>
<feature type="region of interest" description="Disordered" evidence="1">
    <location>
        <begin position="1"/>
        <end position="31"/>
    </location>
</feature>
<dbReference type="InParanoid" id="A0A0G4GGM3"/>
<accession>A0A0G4GGM3</accession>
<evidence type="ECO:0000313" key="2">
    <source>
        <dbReference type="EMBL" id="CEM28778.1"/>
    </source>
</evidence>
<dbReference type="EMBL" id="CDMY01000658">
    <property type="protein sequence ID" value="CEM28778.1"/>
    <property type="molecule type" value="Genomic_DNA"/>
</dbReference>
<gene>
    <name evidence="2" type="ORF">Vbra_22747</name>
</gene>
<dbReference type="Proteomes" id="UP000041254">
    <property type="component" value="Unassembled WGS sequence"/>
</dbReference>
<protein>
    <submittedName>
        <fullName evidence="2">Uncharacterized protein</fullName>
    </submittedName>
</protein>
<dbReference type="VEuPathDB" id="CryptoDB:Vbra_22747"/>
<keyword evidence="3" id="KW-1185">Reference proteome</keyword>
<evidence type="ECO:0000313" key="3">
    <source>
        <dbReference type="Proteomes" id="UP000041254"/>
    </source>
</evidence>